<evidence type="ECO:0000256" key="1">
    <source>
        <dbReference type="SAM" id="Phobius"/>
    </source>
</evidence>
<sequence length="189" mass="21135">IGAYKYLQKLLTKGHSFAMFLTSPYGDNLHLNALCGALFSLILVVISFNFLYRYMAMLSSTLIRLFSTAWCPLVLGSIALFEFAVWYAGCYLFFAASPESRADLAPEFARKYGIDAMTHAIVLGDYWRDGHYNVLPLVGLGVFCGIISAGFSFMVFCTVSILRYLAQNKTISAKTKRLQYALVRSLLVQ</sequence>
<feature type="non-terminal residue" evidence="2">
    <location>
        <position position="189"/>
    </location>
</feature>
<feature type="transmembrane region" description="Helical" evidence="1">
    <location>
        <begin position="137"/>
        <end position="166"/>
    </location>
</feature>
<evidence type="ECO:0000313" key="3">
    <source>
        <dbReference type="Proteomes" id="UP001328107"/>
    </source>
</evidence>
<keyword evidence="1" id="KW-0472">Membrane</keyword>
<evidence type="ECO:0008006" key="4">
    <source>
        <dbReference type="Google" id="ProtNLM"/>
    </source>
</evidence>
<name>A0AAN4Z6B0_9BILA</name>
<organism evidence="2 3">
    <name type="scientific">Pristionchus mayeri</name>
    <dbReference type="NCBI Taxonomy" id="1317129"/>
    <lineage>
        <taxon>Eukaryota</taxon>
        <taxon>Metazoa</taxon>
        <taxon>Ecdysozoa</taxon>
        <taxon>Nematoda</taxon>
        <taxon>Chromadorea</taxon>
        <taxon>Rhabditida</taxon>
        <taxon>Rhabditina</taxon>
        <taxon>Diplogasteromorpha</taxon>
        <taxon>Diplogasteroidea</taxon>
        <taxon>Neodiplogasteridae</taxon>
        <taxon>Pristionchus</taxon>
    </lineage>
</organism>
<feature type="transmembrane region" description="Helical" evidence="1">
    <location>
        <begin position="29"/>
        <end position="52"/>
    </location>
</feature>
<feature type="transmembrane region" description="Helical" evidence="1">
    <location>
        <begin position="73"/>
        <end position="94"/>
    </location>
</feature>
<dbReference type="PANTHER" id="PTHR22943:SF248">
    <property type="entry name" value="SEVEN TM RECEPTOR"/>
    <property type="match status" value="1"/>
</dbReference>
<feature type="non-terminal residue" evidence="2">
    <location>
        <position position="1"/>
    </location>
</feature>
<dbReference type="PANTHER" id="PTHR22943">
    <property type="entry name" value="7-TRANSMEMBRANE DOMAIN RECEPTOR C.ELEGANS"/>
    <property type="match status" value="1"/>
</dbReference>
<reference evidence="3" key="1">
    <citation type="submission" date="2022-10" db="EMBL/GenBank/DDBJ databases">
        <title>Genome assembly of Pristionchus species.</title>
        <authorList>
            <person name="Yoshida K."/>
            <person name="Sommer R.J."/>
        </authorList>
    </citation>
    <scope>NUCLEOTIDE SEQUENCE [LARGE SCALE GENOMIC DNA]</scope>
    <source>
        <strain evidence="3">RS5460</strain>
    </source>
</reference>
<proteinExistence type="predicted"/>
<dbReference type="Pfam" id="PF10326">
    <property type="entry name" value="7TM_GPCR_Str"/>
    <property type="match status" value="1"/>
</dbReference>
<keyword evidence="1" id="KW-1133">Transmembrane helix</keyword>
<gene>
    <name evidence="2" type="ORF">PMAYCL1PPCAC_03521</name>
</gene>
<evidence type="ECO:0000313" key="2">
    <source>
        <dbReference type="EMBL" id="GMR33326.1"/>
    </source>
</evidence>
<comment type="caution">
    <text evidence="2">The sequence shown here is derived from an EMBL/GenBank/DDBJ whole genome shotgun (WGS) entry which is preliminary data.</text>
</comment>
<accession>A0AAN4Z6B0</accession>
<dbReference type="AlphaFoldDB" id="A0AAN4Z6B0"/>
<keyword evidence="1" id="KW-0812">Transmembrane</keyword>
<protein>
    <recommendedName>
        <fullName evidence="4">G protein-coupled receptor</fullName>
    </recommendedName>
</protein>
<dbReference type="Proteomes" id="UP001328107">
    <property type="component" value="Unassembled WGS sequence"/>
</dbReference>
<dbReference type="EMBL" id="BTRK01000001">
    <property type="protein sequence ID" value="GMR33326.1"/>
    <property type="molecule type" value="Genomic_DNA"/>
</dbReference>
<dbReference type="InterPro" id="IPR019428">
    <property type="entry name" value="7TM_GPCR_serpentine_rcpt_Str"/>
</dbReference>
<keyword evidence="3" id="KW-1185">Reference proteome</keyword>